<dbReference type="Proteomes" id="UP000075391">
    <property type="component" value="Unassembled WGS sequence"/>
</dbReference>
<evidence type="ECO:0000313" key="1">
    <source>
        <dbReference type="EMBL" id="KYG63368.1"/>
    </source>
</evidence>
<dbReference type="GO" id="GO:0016773">
    <property type="term" value="F:phosphotransferase activity, alcohol group as acceptor"/>
    <property type="evidence" value="ECO:0007669"/>
    <property type="project" value="InterPro"/>
</dbReference>
<dbReference type="Pfam" id="PF04655">
    <property type="entry name" value="APH_6_hur"/>
    <property type="match status" value="1"/>
</dbReference>
<name>A0A150WIE3_BDEBC</name>
<dbReference type="InterPro" id="IPR006748">
    <property type="entry name" value="NH2Glyco/OHUrea_AB-resist_kin"/>
</dbReference>
<gene>
    <name evidence="1" type="ORF">AZI85_04870</name>
</gene>
<proteinExistence type="predicted"/>
<organism evidence="1 2">
    <name type="scientific">Bdellovibrio bacteriovorus</name>
    <dbReference type="NCBI Taxonomy" id="959"/>
    <lineage>
        <taxon>Bacteria</taxon>
        <taxon>Pseudomonadati</taxon>
        <taxon>Bdellovibrionota</taxon>
        <taxon>Bdellovibrionia</taxon>
        <taxon>Bdellovibrionales</taxon>
        <taxon>Pseudobdellovibrionaceae</taxon>
        <taxon>Bdellovibrio</taxon>
    </lineage>
</organism>
<reference evidence="1 2" key="1">
    <citation type="submission" date="2016-03" db="EMBL/GenBank/DDBJ databases">
        <authorList>
            <person name="Ploux O."/>
        </authorList>
    </citation>
    <scope>NUCLEOTIDE SEQUENCE [LARGE SCALE GENOMIC DNA]</scope>
    <source>
        <strain evidence="1 2">BER2</strain>
    </source>
</reference>
<dbReference type="AlphaFoldDB" id="A0A150WIE3"/>
<accession>A0A150WIE3</accession>
<dbReference type="RefSeq" id="WP_063243721.1">
    <property type="nucleotide sequence ID" value="NZ_LUKF01000014.1"/>
</dbReference>
<protein>
    <recommendedName>
        <fullName evidence="3">Aminoglycoside/hydroxyurea antibiotic resistance kinase</fullName>
    </recommendedName>
</protein>
<dbReference type="Gene3D" id="1.10.510.10">
    <property type="entry name" value="Transferase(Phosphotransferase) domain 1"/>
    <property type="match status" value="1"/>
</dbReference>
<comment type="caution">
    <text evidence="1">The sequence shown here is derived from an EMBL/GenBank/DDBJ whole genome shotgun (WGS) entry which is preliminary data.</text>
</comment>
<dbReference type="EMBL" id="LUKF01000014">
    <property type="protein sequence ID" value="KYG63368.1"/>
    <property type="molecule type" value="Genomic_DNA"/>
</dbReference>
<dbReference type="InterPro" id="IPR011009">
    <property type="entry name" value="Kinase-like_dom_sf"/>
</dbReference>
<dbReference type="SUPFAM" id="SSF56112">
    <property type="entry name" value="Protein kinase-like (PK-like)"/>
    <property type="match status" value="1"/>
</dbReference>
<dbReference type="OrthoDB" id="3638028at2"/>
<sequence>MKLPEEFQKNICEVYGDIGRQWLVNLPLHLQALSRKYDLRSMIPVANLSYNYVAIVENAKNEKWVLKTSPQGADYRKETLWLKMHSEVAPQVQMFDEGYNAFFMEFIPSSHTLQETVYQGDDDKATEVLAGLIHKMYSKPAPIPEDIPHLSTLISSFQFLKGKLSDAFVDKARTLWKDLTVAQTSDVFLHGDLHHDNVLVTDRGPKVIDPHGYLGDPCSEVGAMIYNPLGWEALHDEKRLRRRLEILGEVLPFDKKKIRAWAFAKTMLSMAWTVEGSGRVPPHELRIAEILENEL</sequence>
<evidence type="ECO:0000313" key="2">
    <source>
        <dbReference type="Proteomes" id="UP000075391"/>
    </source>
</evidence>
<dbReference type="GO" id="GO:0019748">
    <property type="term" value="P:secondary metabolic process"/>
    <property type="evidence" value="ECO:0007669"/>
    <property type="project" value="InterPro"/>
</dbReference>
<evidence type="ECO:0008006" key="3">
    <source>
        <dbReference type="Google" id="ProtNLM"/>
    </source>
</evidence>